<evidence type="ECO:0000256" key="1">
    <source>
        <dbReference type="SAM" id="Phobius"/>
    </source>
</evidence>
<accession>X6LF88</accession>
<reference evidence="2 3" key="1">
    <citation type="journal article" date="2013" name="Curr. Biol.">
        <title>The Genome of the Foraminiferan Reticulomyxa filosa.</title>
        <authorList>
            <person name="Glockner G."/>
            <person name="Hulsmann N."/>
            <person name="Schleicher M."/>
            <person name="Noegel A.A."/>
            <person name="Eichinger L."/>
            <person name="Gallinger C."/>
            <person name="Pawlowski J."/>
            <person name="Sierra R."/>
            <person name="Euteneuer U."/>
            <person name="Pillet L."/>
            <person name="Moustafa A."/>
            <person name="Platzer M."/>
            <person name="Groth M."/>
            <person name="Szafranski K."/>
            <person name="Schliwa M."/>
        </authorList>
    </citation>
    <scope>NUCLEOTIDE SEQUENCE [LARGE SCALE GENOMIC DNA]</scope>
</reference>
<keyword evidence="3" id="KW-1185">Reference proteome</keyword>
<dbReference type="EMBL" id="ASPP01040364">
    <property type="protein sequence ID" value="ETO00663.1"/>
    <property type="molecule type" value="Genomic_DNA"/>
</dbReference>
<dbReference type="AlphaFoldDB" id="X6LF88"/>
<organism evidence="2 3">
    <name type="scientific">Reticulomyxa filosa</name>
    <dbReference type="NCBI Taxonomy" id="46433"/>
    <lineage>
        <taxon>Eukaryota</taxon>
        <taxon>Sar</taxon>
        <taxon>Rhizaria</taxon>
        <taxon>Retaria</taxon>
        <taxon>Foraminifera</taxon>
        <taxon>Monothalamids</taxon>
        <taxon>Reticulomyxidae</taxon>
        <taxon>Reticulomyxa</taxon>
    </lineage>
</organism>
<feature type="non-terminal residue" evidence="2">
    <location>
        <position position="1"/>
    </location>
</feature>
<feature type="transmembrane region" description="Helical" evidence="1">
    <location>
        <begin position="145"/>
        <end position="165"/>
    </location>
</feature>
<keyword evidence="1" id="KW-0812">Transmembrane</keyword>
<comment type="caution">
    <text evidence="2">The sequence shown here is derived from an EMBL/GenBank/DDBJ whole genome shotgun (WGS) entry which is preliminary data.</text>
</comment>
<sequence>REMAETTSPSNNDTILQTYHILDDTRRTDEDNWFNQTRAEILAPNACIHERSKNIYFEYTKAAAVPEIAVIIIIASTFVMLWLLLGVLGTFIKQTGSRKNPALYYISCCCLQQLLLLSTSAPYNTCLLALLWPTIEVHKLLHSDYFPLFFLYTYFAEIFLGIAVLRSTKEIPLKSDGAENTQLQCNKGVEIDLQDFTDSKNADMATNLTEEAVYYYYLIQ</sequence>
<feature type="transmembrane region" description="Helical" evidence="1">
    <location>
        <begin position="68"/>
        <end position="91"/>
    </location>
</feature>
<proteinExistence type="predicted"/>
<keyword evidence="1" id="KW-1133">Transmembrane helix</keyword>
<dbReference type="Proteomes" id="UP000023152">
    <property type="component" value="Unassembled WGS sequence"/>
</dbReference>
<keyword evidence="1" id="KW-0472">Membrane</keyword>
<evidence type="ECO:0000313" key="3">
    <source>
        <dbReference type="Proteomes" id="UP000023152"/>
    </source>
</evidence>
<protein>
    <submittedName>
        <fullName evidence="2">Uncharacterized protein</fullName>
    </submittedName>
</protein>
<feature type="transmembrane region" description="Helical" evidence="1">
    <location>
        <begin position="103"/>
        <end position="125"/>
    </location>
</feature>
<name>X6LF88_RETFI</name>
<evidence type="ECO:0000313" key="2">
    <source>
        <dbReference type="EMBL" id="ETO00663.1"/>
    </source>
</evidence>
<gene>
    <name evidence="2" type="ORF">RFI_36777</name>
</gene>